<proteinExistence type="predicted"/>
<dbReference type="InterPro" id="IPR000639">
    <property type="entry name" value="Epox_hydrolase-like"/>
</dbReference>
<keyword evidence="4" id="KW-1185">Reference proteome</keyword>
<comment type="caution">
    <text evidence="3">The sequence shown here is derived from an EMBL/GenBank/DDBJ whole genome shotgun (WGS) entry which is preliminary data.</text>
</comment>
<dbReference type="SUPFAM" id="SSF53474">
    <property type="entry name" value="alpha/beta-Hydrolases"/>
    <property type="match status" value="1"/>
</dbReference>
<keyword evidence="1" id="KW-0378">Hydrolase</keyword>
<name>A0A243WD93_9BACT</name>
<feature type="domain" description="AB hydrolase-1" evidence="2">
    <location>
        <begin position="31"/>
        <end position="270"/>
    </location>
</feature>
<dbReference type="PANTHER" id="PTHR43329">
    <property type="entry name" value="EPOXIDE HYDROLASE"/>
    <property type="match status" value="1"/>
</dbReference>
<protein>
    <recommendedName>
        <fullName evidence="2">AB hydrolase-1 domain-containing protein</fullName>
    </recommendedName>
</protein>
<dbReference type="Pfam" id="PF00561">
    <property type="entry name" value="Abhydrolase_1"/>
    <property type="match status" value="1"/>
</dbReference>
<evidence type="ECO:0000256" key="1">
    <source>
        <dbReference type="ARBA" id="ARBA00022801"/>
    </source>
</evidence>
<dbReference type="Proteomes" id="UP000194873">
    <property type="component" value="Unassembled WGS sequence"/>
</dbReference>
<sequence length="283" mass="32921">MRYELEHHYVWTNGVTLHVVQCGPQDGPLAMLLHGFPDFWYGWRHQIEPLVAAGYRVWVPDQRGYNLSDKPKRIREYTLPALARDIVGLLDAAGREQAYLIGHDWGGIVAWYLATYHDTRFINASILNSPHPSVMPSAFLRLPDQLLRSWYMFFFQAPWLPEQFMHAKGLNLLLDTSHRGAFRQADLQRYRAAWLRPHAMTGMINWYRAFRYTLGHKEENPRITIPVQVIWGKQDVTLNAKLAELSGRFCENGTLQYLPDATHWAHLEKPAEVNELLLKFMAK</sequence>
<evidence type="ECO:0000259" key="2">
    <source>
        <dbReference type="Pfam" id="PF00561"/>
    </source>
</evidence>
<dbReference type="InterPro" id="IPR029058">
    <property type="entry name" value="AB_hydrolase_fold"/>
</dbReference>
<evidence type="ECO:0000313" key="3">
    <source>
        <dbReference type="EMBL" id="OUJ73053.1"/>
    </source>
</evidence>
<accession>A0A243WD93</accession>
<dbReference type="RefSeq" id="WP_086594813.1">
    <property type="nucleotide sequence ID" value="NZ_MTSE01000007.1"/>
</dbReference>
<dbReference type="PRINTS" id="PR00412">
    <property type="entry name" value="EPOXHYDRLASE"/>
</dbReference>
<dbReference type="GO" id="GO:0016787">
    <property type="term" value="F:hydrolase activity"/>
    <property type="evidence" value="ECO:0007669"/>
    <property type="project" value="UniProtKB-KW"/>
</dbReference>
<dbReference type="Gene3D" id="3.40.50.1820">
    <property type="entry name" value="alpha/beta hydrolase"/>
    <property type="match status" value="1"/>
</dbReference>
<evidence type="ECO:0000313" key="4">
    <source>
        <dbReference type="Proteomes" id="UP000194873"/>
    </source>
</evidence>
<gene>
    <name evidence="3" type="ORF">BXP70_14520</name>
</gene>
<dbReference type="AlphaFoldDB" id="A0A243WD93"/>
<dbReference type="EMBL" id="MTSE01000007">
    <property type="protein sequence ID" value="OUJ73053.1"/>
    <property type="molecule type" value="Genomic_DNA"/>
</dbReference>
<dbReference type="InterPro" id="IPR000073">
    <property type="entry name" value="AB_hydrolase_1"/>
</dbReference>
<reference evidence="3 4" key="1">
    <citation type="submission" date="2017-01" db="EMBL/GenBank/DDBJ databases">
        <title>A new Hymenobacter.</title>
        <authorList>
            <person name="Liang Y."/>
            <person name="Feng F."/>
        </authorList>
    </citation>
    <scope>NUCLEOTIDE SEQUENCE [LARGE SCALE GENOMIC DNA]</scope>
    <source>
        <strain evidence="3">MIMBbqt21</strain>
    </source>
</reference>
<dbReference type="OrthoDB" id="9773293at2"/>
<dbReference type="PRINTS" id="PR00111">
    <property type="entry name" value="ABHYDROLASE"/>
</dbReference>
<organism evidence="3 4">
    <name type="scientific">Hymenobacter crusticola</name>
    <dbReference type="NCBI Taxonomy" id="1770526"/>
    <lineage>
        <taxon>Bacteria</taxon>
        <taxon>Pseudomonadati</taxon>
        <taxon>Bacteroidota</taxon>
        <taxon>Cytophagia</taxon>
        <taxon>Cytophagales</taxon>
        <taxon>Hymenobacteraceae</taxon>
        <taxon>Hymenobacter</taxon>
    </lineage>
</organism>